<feature type="binding site" evidence="9">
    <location>
        <position position="295"/>
    </location>
    <ligand>
        <name>glycerol</name>
        <dbReference type="ChEBI" id="CHEBI:17754"/>
    </ligand>
</feature>
<dbReference type="NCBIfam" id="NF006941">
    <property type="entry name" value="PRK09423.1"/>
    <property type="match status" value="1"/>
</dbReference>
<dbReference type="PROSITE" id="PS00913">
    <property type="entry name" value="ADH_IRON_1"/>
    <property type="match status" value="1"/>
</dbReference>
<evidence type="ECO:0000256" key="6">
    <source>
        <dbReference type="ARBA" id="ARBA00039147"/>
    </source>
</evidence>
<feature type="binding site" evidence="11">
    <location>
        <position position="150"/>
    </location>
    <ligand>
        <name>NAD(+)</name>
        <dbReference type="ChEBI" id="CHEBI:57540"/>
    </ligand>
</feature>
<comment type="caution">
    <text evidence="13">The sequence shown here is derived from an EMBL/GenBank/DDBJ whole genome shotgun (WGS) entry which is preliminary data.</text>
</comment>
<evidence type="ECO:0000256" key="1">
    <source>
        <dbReference type="ARBA" id="ARBA00007358"/>
    </source>
</evidence>
<dbReference type="PANTHER" id="PTHR43616">
    <property type="entry name" value="GLYCEROL DEHYDROGENASE"/>
    <property type="match status" value="1"/>
</dbReference>
<evidence type="ECO:0000313" key="13">
    <source>
        <dbReference type="EMBL" id="RJF91819.1"/>
    </source>
</evidence>
<dbReference type="AlphaFoldDB" id="A0A3A3FXM8"/>
<gene>
    <name evidence="13" type="ORF">D3871_24355</name>
</gene>
<feature type="binding site" evidence="11">
    <location>
        <position position="154"/>
    </location>
    <ligand>
        <name>NAD(+)</name>
        <dbReference type="ChEBI" id="CHEBI:57540"/>
    </ligand>
</feature>
<feature type="binding site" evidence="11">
    <location>
        <begin position="117"/>
        <end position="121"/>
    </location>
    <ligand>
        <name>NAD(+)</name>
        <dbReference type="ChEBI" id="CHEBI:57540"/>
    </ligand>
</feature>
<comment type="cofactor">
    <cofactor evidence="9">
        <name>Zn(2+)</name>
        <dbReference type="ChEBI" id="CHEBI:29105"/>
    </cofactor>
    <text evidence="9">Binds 1 zinc ion per subunit.</text>
</comment>
<evidence type="ECO:0000256" key="7">
    <source>
        <dbReference type="ARBA" id="ARBA00040132"/>
    </source>
</evidence>
<organism evidence="13 14">
    <name type="scientific">Noviherbaspirillum saxi</name>
    <dbReference type="NCBI Taxonomy" id="2320863"/>
    <lineage>
        <taxon>Bacteria</taxon>
        <taxon>Pseudomonadati</taxon>
        <taxon>Pseudomonadota</taxon>
        <taxon>Betaproteobacteria</taxon>
        <taxon>Burkholderiales</taxon>
        <taxon>Oxalobacteraceae</taxon>
        <taxon>Noviherbaspirillum</taxon>
    </lineage>
</organism>
<dbReference type="Pfam" id="PF00465">
    <property type="entry name" value="Fe-ADH"/>
    <property type="match status" value="1"/>
</dbReference>
<dbReference type="CDD" id="cd08170">
    <property type="entry name" value="GlyDH"/>
    <property type="match status" value="1"/>
</dbReference>
<dbReference type="GO" id="GO:0008888">
    <property type="term" value="F:glycerol dehydrogenase (NAD+) activity"/>
    <property type="evidence" value="ECO:0007669"/>
    <property type="project" value="UniProtKB-EC"/>
</dbReference>
<comment type="catalytic activity">
    <reaction evidence="8">
        <text>glycerol + NAD(+) = dihydroxyacetone + NADH + H(+)</text>
        <dbReference type="Rhea" id="RHEA:13769"/>
        <dbReference type="ChEBI" id="CHEBI:15378"/>
        <dbReference type="ChEBI" id="CHEBI:16016"/>
        <dbReference type="ChEBI" id="CHEBI:17754"/>
        <dbReference type="ChEBI" id="CHEBI:57540"/>
        <dbReference type="ChEBI" id="CHEBI:57945"/>
        <dbReference type="EC" id="1.1.1.6"/>
    </reaction>
</comment>
<evidence type="ECO:0000256" key="3">
    <source>
        <dbReference type="ARBA" id="ARBA00023002"/>
    </source>
</evidence>
<evidence type="ECO:0000256" key="8">
    <source>
        <dbReference type="ARBA" id="ARBA00049006"/>
    </source>
</evidence>
<dbReference type="PANTHER" id="PTHR43616:SF5">
    <property type="entry name" value="GLYCEROL DEHYDROGENASE 1"/>
    <property type="match status" value="1"/>
</dbReference>
<sequence>MANWSAWMVAGGIFIGVIERISKMAIKTIGFPGRYVQGPGAIRELGGLLKEFGSSSPAIVMDDIVRQAAGQQLQEALGSAGITGRHLRFAGECTKAAIDGLAAEAAGADMVIGFGGGKTIDTAKGVAKALGCRLMILPSIASNDSPTSRLIVLYNEQHMVAGVEVMVRNPDVVLVDTDIIARAPVRFFAAGLGDALSKKFEAQQCHIAGGKNFFGTPSLATARLLADRCYETILEFGRQAVEQVRAHAAPNEAVERAVEASVLLSGLGFESGGLSLSHALTRGFTAHPVLSTFLHGELVAFGTIVQLIAENRPEEEVRSHALFCHSLGLPVRFADMRVFDISQAELIDIAEKTCAAPYIGHLTPSADVARVVDCLRRADRRGRNLS</sequence>
<keyword evidence="9" id="KW-0862">Zinc</keyword>
<dbReference type="InterPro" id="IPR016205">
    <property type="entry name" value="Glycerol_DH"/>
</dbReference>
<evidence type="ECO:0000256" key="4">
    <source>
        <dbReference type="ARBA" id="ARBA00023027"/>
    </source>
</evidence>
<evidence type="ECO:0000256" key="9">
    <source>
        <dbReference type="PIRSR" id="PIRSR000112-1"/>
    </source>
</evidence>
<dbReference type="EMBL" id="QYUO01000003">
    <property type="protein sequence ID" value="RJF91819.1"/>
    <property type="molecule type" value="Genomic_DNA"/>
</dbReference>
<dbReference type="Gene3D" id="1.20.1090.10">
    <property type="entry name" value="Dehydroquinate synthase-like - alpha domain"/>
    <property type="match status" value="1"/>
</dbReference>
<keyword evidence="4 11" id="KW-0520">NAD</keyword>
<dbReference type="PIRSF" id="PIRSF000112">
    <property type="entry name" value="Glycerol_dehydrogenase"/>
    <property type="match status" value="1"/>
</dbReference>
<dbReference type="InterPro" id="IPR001670">
    <property type="entry name" value="ADH_Fe/GldA"/>
</dbReference>
<comment type="similarity">
    <text evidence="1">Belongs to the iron-containing alcohol dehydrogenase family.</text>
</comment>
<feature type="binding site" evidence="10">
    <location>
        <position position="144"/>
    </location>
    <ligand>
        <name>glycerol</name>
        <dbReference type="ChEBI" id="CHEBI:17754"/>
    </ligand>
</feature>
<proteinExistence type="inferred from homology"/>
<dbReference type="GO" id="GO:0046872">
    <property type="term" value="F:metal ion binding"/>
    <property type="evidence" value="ECO:0007669"/>
    <property type="project" value="UniProtKB-KW"/>
</dbReference>
<keyword evidence="2 9" id="KW-0479">Metal-binding</keyword>
<dbReference type="SUPFAM" id="SSF56796">
    <property type="entry name" value="Dehydroquinate synthase-like"/>
    <property type="match status" value="1"/>
</dbReference>
<evidence type="ECO:0000313" key="14">
    <source>
        <dbReference type="Proteomes" id="UP000265955"/>
    </source>
</evidence>
<evidence type="ECO:0000256" key="11">
    <source>
        <dbReference type="PIRSR" id="PIRSR000112-3"/>
    </source>
</evidence>
<keyword evidence="3" id="KW-0560">Oxidoreductase</keyword>
<protein>
    <recommendedName>
        <fullName evidence="7">Glycerol dehydrogenase</fullName>
        <ecNumber evidence="6">1.1.1.6</ecNumber>
    </recommendedName>
</protein>
<accession>A0A3A3FXM8</accession>
<feature type="binding site" evidence="11">
    <location>
        <position position="148"/>
    </location>
    <ligand>
        <name>NAD(+)</name>
        <dbReference type="ChEBI" id="CHEBI:57540"/>
    </ligand>
</feature>
<name>A0A3A3FXM8_9BURK</name>
<feature type="binding site" evidence="9">
    <location>
        <position position="278"/>
    </location>
    <ligand>
        <name>glycerol</name>
        <dbReference type="ChEBI" id="CHEBI:17754"/>
    </ligand>
</feature>
<dbReference type="Gene3D" id="3.40.50.1970">
    <property type="match status" value="1"/>
</dbReference>
<reference evidence="14" key="1">
    <citation type="submission" date="2018-09" db="EMBL/GenBank/DDBJ databases">
        <authorList>
            <person name="Zhu H."/>
        </authorList>
    </citation>
    <scope>NUCLEOTIDE SEQUENCE [LARGE SCALE GENOMIC DNA]</scope>
    <source>
        <strain evidence="14">K1R23-30</strain>
    </source>
</reference>
<keyword evidence="14" id="KW-1185">Reference proteome</keyword>
<dbReference type="EC" id="1.1.1.6" evidence="6"/>
<feature type="domain" description="Alcohol dehydrogenase iron-type/glycerol dehydrogenase GldA" evidence="12">
    <location>
        <begin position="32"/>
        <end position="177"/>
    </location>
</feature>
<evidence type="ECO:0000256" key="2">
    <source>
        <dbReference type="ARBA" id="ARBA00022723"/>
    </source>
</evidence>
<feature type="binding site" evidence="9">
    <location>
        <position position="194"/>
    </location>
    <ligand>
        <name>glycerol</name>
        <dbReference type="ChEBI" id="CHEBI:17754"/>
    </ligand>
</feature>
<dbReference type="Proteomes" id="UP000265955">
    <property type="component" value="Unassembled WGS sequence"/>
</dbReference>
<dbReference type="InterPro" id="IPR018211">
    <property type="entry name" value="ADH_Fe_CS"/>
</dbReference>
<evidence type="ECO:0000259" key="12">
    <source>
        <dbReference type="Pfam" id="PF00465"/>
    </source>
</evidence>
<evidence type="ECO:0000256" key="10">
    <source>
        <dbReference type="PIRSR" id="PIRSR000112-2"/>
    </source>
</evidence>
<comment type="pathway">
    <text evidence="5">Polyol metabolism; glycerol fermentation; glycerone phosphate from glycerol (oxidative route): step 1/2.</text>
</comment>
<evidence type="ECO:0000256" key="5">
    <source>
        <dbReference type="ARBA" id="ARBA00037918"/>
    </source>
</evidence>